<dbReference type="AlphaFoldDB" id="A0A2S0MP44"/>
<dbReference type="Pfam" id="PF13472">
    <property type="entry name" value="Lipase_GDSL_2"/>
    <property type="match status" value="1"/>
</dbReference>
<dbReference type="PANTHER" id="PTHR30383">
    <property type="entry name" value="THIOESTERASE 1/PROTEASE 1/LYSOPHOSPHOLIPASE L1"/>
    <property type="match status" value="1"/>
</dbReference>
<keyword evidence="4" id="KW-1185">Reference proteome</keyword>
<evidence type="ECO:0000259" key="2">
    <source>
        <dbReference type="Pfam" id="PF13472"/>
    </source>
</evidence>
<dbReference type="InterPro" id="IPR036514">
    <property type="entry name" value="SGNH_hydro_sf"/>
</dbReference>
<evidence type="ECO:0000313" key="4">
    <source>
        <dbReference type="Proteomes" id="UP000237655"/>
    </source>
</evidence>
<evidence type="ECO:0000313" key="3">
    <source>
        <dbReference type="EMBL" id="AVO37616.1"/>
    </source>
</evidence>
<proteinExistence type="predicted"/>
<name>A0A2S0MP44_9RHOB</name>
<evidence type="ECO:0000256" key="1">
    <source>
        <dbReference type="SAM" id="SignalP"/>
    </source>
</evidence>
<dbReference type="Proteomes" id="UP000237655">
    <property type="component" value="Chromosome"/>
</dbReference>
<sequence length="217" mass="22426">MRKVLLALVIGLLAGHFSTAARAETVTVAMFGDSLTQGYGLVQSEGLVPQLQAWLDARGADARLINAGVSGDTTAGGLARIGWTLTGEVDAVVVALGGNDMLRGIDPAVSRANLDGILDAADRAGVGVLLMGMKAPGNFGPDYKAAFDGMYPDLARAHGVALHPNLLGGIGRAVGGDATRLRQYFQGDNIHPNAAGVAVIVEDIGPAVFDLTRELRR</sequence>
<gene>
    <name evidence="3" type="ORF">C6Y53_07810</name>
</gene>
<dbReference type="KEGG" id="thas:C6Y53_07810"/>
<dbReference type="CDD" id="cd01822">
    <property type="entry name" value="Lysophospholipase_L1_like"/>
    <property type="match status" value="1"/>
</dbReference>
<dbReference type="Gene3D" id="3.40.50.1110">
    <property type="entry name" value="SGNH hydrolase"/>
    <property type="match status" value="1"/>
</dbReference>
<keyword evidence="1" id="KW-0732">Signal</keyword>
<feature type="domain" description="SGNH hydrolase-type esterase" evidence="2">
    <location>
        <begin position="31"/>
        <end position="198"/>
    </location>
</feature>
<dbReference type="EMBL" id="CP027665">
    <property type="protein sequence ID" value="AVO37616.1"/>
    <property type="molecule type" value="Genomic_DNA"/>
</dbReference>
<dbReference type="PANTHER" id="PTHR30383:SF24">
    <property type="entry name" value="THIOESTERASE 1_PROTEASE 1_LYSOPHOSPHOLIPASE L1"/>
    <property type="match status" value="1"/>
</dbReference>
<dbReference type="InterPro" id="IPR013830">
    <property type="entry name" value="SGNH_hydro"/>
</dbReference>
<feature type="chain" id="PRO_5015726442" evidence="1">
    <location>
        <begin position="24"/>
        <end position="217"/>
    </location>
</feature>
<feature type="signal peptide" evidence="1">
    <location>
        <begin position="1"/>
        <end position="23"/>
    </location>
</feature>
<organism evidence="3 4">
    <name type="scientific">Pukyongiella litopenaei</name>
    <dbReference type="NCBI Taxonomy" id="2605946"/>
    <lineage>
        <taxon>Bacteria</taxon>
        <taxon>Pseudomonadati</taxon>
        <taxon>Pseudomonadota</taxon>
        <taxon>Alphaproteobacteria</taxon>
        <taxon>Rhodobacterales</taxon>
        <taxon>Paracoccaceae</taxon>
        <taxon>Pukyongiella</taxon>
    </lineage>
</organism>
<dbReference type="InterPro" id="IPR051532">
    <property type="entry name" value="Ester_Hydrolysis_Enzymes"/>
</dbReference>
<dbReference type="RefSeq" id="WP_106471934.1">
    <property type="nucleotide sequence ID" value="NZ_CP027665.1"/>
</dbReference>
<accession>A0A2S0MP44</accession>
<dbReference type="SUPFAM" id="SSF52266">
    <property type="entry name" value="SGNH hydrolase"/>
    <property type="match status" value="1"/>
</dbReference>
<protein>
    <submittedName>
        <fullName evidence="3">Arylesterase</fullName>
    </submittedName>
</protein>
<dbReference type="GO" id="GO:0004622">
    <property type="term" value="F:phosphatidylcholine lysophospholipase activity"/>
    <property type="evidence" value="ECO:0007669"/>
    <property type="project" value="TreeGrafter"/>
</dbReference>
<reference evidence="4" key="1">
    <citation type="submission" date="2018-03" db="EMBL/GenBank/DDBJ databases">
        <title>Genomic analysis of the strain SH-1 isolated from shrimp intestine.</title>
        <authorList>
            <person name="Kim Y.-S."/>
            <person name="Kim S.-E."/>
            <person name="Kim K.-H."/>
        </authorList>
    </citation>
    <scope>NUCLEOTIDE SEQUENCE [LARGE SCALE GENOMIC DNA]</scope>
    <source>
        <strain evidence="4">SH-1</strain>
    </source>
</reference>